<dbReference type="VEuPathDB" id="TriTrypDB:ECC02_010047"/>
<dbReference type="InterPro" id="IPR002172">
    <property type="entry name" value="LDrepeatLR_classA_rpt"/>
</dbReference>
<feature type="region of interest" description="Disordered" evidence="2">
    <location>
        <begin position="1"/>
        <end position="63"/>
    </location>
</feature>
<dbReference type="AlphaFoldDB" id="A0A7J6XRN3"/>
<evidence type="ECO:0000256" key="1">
    <source>
        <dbReference type="ARBA" id="ARBA00023157"/>
    </source>
</evidence>
<dbReference type="Proteomes" id="UP000583944">
    <property type="component" value="Unassembled WGS sequence"/>
</dbReference>
<protein>
    <recommendedName>
        <fullName evidence="6">Glucosidase II beta subunit-like protein</fullName>
    </recommendedName>
</protein>
<dbReference type="GO" id="GO:0006491">
    <property type="term" value="P:N-glycan processing"/>
    <property type="evidence" value="ECO:0007669"/>
    <property type="project" value="TreeGrafter"/>
</dbReference>
<keyword evidence="1" id="KW-1015">Disulfide bond</keyword>
<keyword evidence="3" id="KW-1133">Transmembrane helix</keyword>
<dbReference type="VEuPathDB" id="TriTrypDB:BCY84_01359"/>
<dbReference type="PANTHER" id="PTHR12630:SF1">
    <property type="entry name" value="GLUCOSIDASE 2 SUBUNIT BETA"/>
    <property type="match status" value="1"/>
</dbReference>
<dbReference type="PANTHER" id="PTHR12630">
    <property type="entry name" value="N-LINKED OLIGOSACCHARIDE PROCESSING"/>
    <property type="match status" value="1"/>
</dbReference>
<evidence type="ECO:0000256" key="3">
    <source>
        <dbReference type="SAM" id="Phobius"/>
    </source>
</evidence>
<accession>A0A7J6XRN3</accession>
<name>A0A7J6XRN3_TRYCR</name>
<keyword evidence="3" id="KW-0472">Membrane</keyword>
<sequence length="817" mass="92517">MRRVNRDGNNHGAADGPTTPPSEQKQEGDHHHHHHQYQRRQQQQERGGGVRLRGPPMQARQPQWDGSGVALWSLVGAVVVLLVAMLLPWKTLLDDWSNWDEGSAEQTLLQAPPPRRYTDVMTHSEDTRRQEGEAKGRPEPSCYTLEAYSMKFIAPAQRQEATPQHFYRCGTRLIDLDTEVNRSKREICTAATEKSPTLFSTLRVYLESAFEEKAHLKQRDNVAAQTISLERVNDDYCDCLDGTDELQTSACSMSGTVLPLAHMRWKQYLLANAHIQLYEEEEAPSMRRTERLLRRLGGPVLPFRCRSDPDVWLAPSRVGDGVVDCCDGSDEATSPKHHPTHEVQGEDSWRSRVTAIEPYLGMHSGAASPLYPMASGNRTVAAMLLENGFTSLMSCRRVKEERLNNARTLHEVVKRGNAIHKDREANGWEKYGKKLVEHITRKKTELDAASKEFETRRSQIAKEMEKMGKSDPISAGISPEEVQAMNQMYAELQKRGESLRLVVMILSFRWLGDDFEYYPLADAHFTVPVNRVLETARSTSPEVQRVQASRRYNDSYVIESIPVHVDNTSYRKFSFYPCFYLVGARNLTKEQSAIIIKRAYGLEENESLNVSGTENFEESLPVVFGFWRPDLSEVTIDNFQSVDPSGNGVLRRRLFMSEPAPVMGGVEQILQHERLSYGGRHRRVMRLGPTDLREQLQQALQGATNDTGIEMPQQKNTPDLASVRIFSGGIPCALDDAMDNSGRLGEEEEEEEKENTPRSHGRVVYVCDEEDLVLEWHRNGKCAHEVVFGTPSACPPWVKEASAARVRQAEEALQYDE</sequence>
<dbReference type="CDD" id="cd00112">
    <property type="entry name" value="LDLa"/>
    <property type="match status" value="1"/>
</dbReference>
<feature type="region of interest" description="Disordered" evidence="2">
    <location>
        <begin position="737"/>
        <end position="760"/>
    </location>
</feature>
<evidence type="ECO:0008006" key="6">
    <source>
        <dbReference type="Google" id="ProtNLM"/>
    </source>
</evidence>
<dbReference type="InterPro" id="IPR039794">
    <property type="entry name" value="Gtb1-like"/>
</dbReference>
<gene>
    <name evidence="4" type="ORF">ECC02_010047</name>
</gene>
<keyword evidence="3" id="KW-0812">Transmembrane</keyword>
<comment type="caution">
    <text evidence="4">The sequence shown here is derived from an EMBL/GenBank/DDBJ whole genome shotgun (WGS) entry which is preliminary data.</text>
</comment>
<evidence type="ECO:0000256" key="2">
    <source>
        <dbReference type="SAM" id="MobiDB-lite"/>
    </source>
</evidence>
<proteinExistence type="predicted"/>
<dbReference type="GO" id="GO:0017177">
    <property type="term" value="C:glucosidase II complex"/>
    <property type="evidence" value="ECO:0007669"/>
    <property type="project" value="TreeGrafter"/>
</dbReference>
<dbReference type="EMBL" id="JABDHM010000153">
    <property type="protein sequence ID" value="KAF5217111.1"/>
    <property type="molecule type" value="Genomic_DNA"/>
</dbReference>
<feature type="transmembrane region" description="Helical" evidence="3">
    <location>
        <begin position="69"/>
        <end position="89"/>
    </location>
</feature>
<reference evidence="4 5" key="1">
    <citation type="journal article" date="2019" name="Genome Biol. Evol.">
        <title>Nanopore Sequencing Significantly Improves Genome Assembly of the Protozoan Parasite Trypanosoma cruzi.</title>
        <authorList>
            <person name="Diaz-Viraque F."/>
            <person name="Pita S."/>
            <person name="Greif G."/>
            <person name="de Souza R.C.M."/>
            <person name="Iraola G."/>
            <person name="Robello C."/>
        </authorList>
    </citation>
    <scope>NUCLEOTIDE SEQUENCE [LARGE SCALE GENOMIC DNA]</scope>
    <source>
        <strain evidence="4 5">Berenice</strain>
    </source>
</reference>
<evidence type="ECO:0000313" key="4">
    <source>
        <dbReference type="EMBL" id="KAF5217111.1"/>
    </source>
</evidence>
<evidence type="ECO:0000313" key="5">
    <source>
        <dbReference type="Proteomes" id="UP000583944"/>
    </source>
</evidence>
<organism evidence="4 5">
    <name type="scientific">Trypanosoma cruzi</name>
    <dbReference type="NCBI Taxonomy" id="5693"/>
    <lineage>
        <taxon>Eukaryota</taxon>
        <taxon>Discoba</taxon>
        <taxon>Euglenozoa</taxon>
        <taxon>Kinetoplastea</taxon>
        <taxon>Metakinetoplastina</taxon>
        <taxon>Trypanosomatida</taxon>
        <taxon>Trypanosomatidae</taxon>
        <taxon>Trypanosoma</taxon>
        <taxon>Schizotrypanum</taxon>
    </lineage>
</organism>